<dbReference type="HAMAP" id="MF_01470">
    <property type="entry name" value="Cas1"/>
    <property type="match status" value="1"/>
</dbReference>
<evidence type="ECO:0000256" key="8">
    <source>
        <dbReference type="ARBA" id="ARBA00023211"/>
    </source>
</evidence>
<dbReference type="Gene3D" id="3.100.10.20">
    <property type="entry name" value="CRISPR-associated endonuclease Cas1, N-terminal domain"/>
    <property type="match status" value="1"/>
</dbReference>
<dbReference type="Pfam" id="PF01867">
    <property type="entry name" value="Cas_Cas1"/>
    <property type="match status" value="1"/>
</dbReference>
<dbReference type="NCBIfam" id="TIGR00287">
    <property type="entry name" value="cas1"/>
    <property type="match status" value="1"/>
</dbReference>
<evidence type="ECO:0000256" key="9">
    <source>
        <dbReference type="ARBA" id="ARBA00038592"/>
    </source>
</evidence>
<keyword evidence="6 10" id="KW-0051">Antiviral defense</keyword>
<feature type="binding site" evidence="10">
    <location>
        <position position="229"/>
    </location>
    <ligand>
        <name>Mn(2+)</name>
        <dbReference type="ChEBI" id="CHEBI:29035"/>
    </ligand>
</feature>
<dbReference type="EMBL" id="AUBJ02000001">
    <property type="protein sequence ID" value="MCP2330142.1"/>
    <property type="molecule type" value="Genomic_DNA"/>
</dbReference>
<dbReference type="InterPro" id="IPR050646">
    <property type="entry name" value="Cas1"/>
</dbReference>
<dbReference type="InterPro" id="IPR042211">
    <property type="entry name" value="CRISPR-assoc_Cas1_N"/>
</dbReference>
<evidence type="ECO:0000256" key="4">
    <source>
        <dbReference type="ARBA" id="ARBA00022801"/>
    </source>
</evidence>
<evidence type="ECO:0000256" key="3">
    <source>
        <dbReference type="ARBA" id="ARBA00022759"/>
    </source>
</evidence>
<keyword evidence="7 10" id="KW-0238">DNA-binding</keyword>
<sequence length="338" mass="37817">MTEALRTLFISTPGTSLGLDGDAVRITSPDRPGRHLQPLVRLDHLVVNKGVHVSEDLFHRCSEDGRSVTWLSQNGKLLTRTSGRQTGGARLRIEQVRAYDDPARRLALARAFVAGKLHNYRQLVLRIARDRQGGDRELLRDIAADHAATLPRLREADDLDTIRGLEGSAARRYFQAMGVLIPGANPGRTRRPPTDPVNCALSFGYTMLEVATRGAVDEVGLDPFIGYLHDVRPGKASLSLDLMEEFRTMLVDRLVITLFNKKQLSERDMETLPGGEVRFTEEGRKAFLSHWSTARDRMWHHPVLDREVPASTLPLLQARLLARHLRGDTPTYTPWSAG</sequence>
<feature type="binding site" evidence="10">
    <location>
        <position position="166"/>
    </location>
    <ligand>
        <name>Mn(2+)</name>
        <dbReference type="ChEBI" id="CHEBI:29035"/>
    </ligand>
</feature>
<evidence type="ECO:0000313" key="12">
    <source>
        <dbReference type="Proteomes" id="UP000791080"/>
    </source>
</evidence>
<dbReference type="Gene3D" id="1.20.120.920">
    <property type="entry name" value="CRISPR-associated endonuclease Cas1, C-terminal domain"/>
    <property type="match status" value="1"/>
</dbReference>
<feature type="binding site" evidence="10">
    <location>
        <position position="244"/>
    </location>
    <ligand>
        <name>Mn(2+)</name>
        <dbReference type="ChEBI" id="CHEBI:29035"/>
    </ligand>
</feature>
<keyword evidence="4 10" id="KW-0378">Hydrolase</keyword>
<evidence type="ECO:0000256" key="6">
    <source>
        <dbReference type="ARBA" id="ARBA00023118"/>
    </source>
</evidence>
<protein>
    <recommendedName>
        <fullName evidence="10">CRISPR-associated endonuclease Cas1</fullName>
        <ecNumber evidence="10">3.1.-.-</ecNumber>
    </recommendedName>
</protein>
<evidence type="ECO:0000256" key="10">
    <source>
        <dbReference type="HAMAP-Rule" id="MF_01470"/>
    </source>
</evidence>
<comment type="subunit">
    <text evidence="9 10">Homodimer, forms a heterotetramer with a Cas2 homodimer.</text>
</comment>
<dbReference type="PANTHER" id="PTHR34353:SF2">
    <property type="entry name" value="CRISPR-ASSOCIATED ENDONUCLEASE CAS1 1"/>
    <property type="match status" value="1"/>
</dbReference>
<organism evidence="11 12">
    <name type="scientific">Actinoalloteichus caeruleus DSM 43889</name>
    <dbReference type="NCBI Taxonomy" id="1120930"/>
    <lineage>
        <taxon>Bacteria</taxon>
        <taxon>Bacillati</taxon>
        <taxon>Actinomycetota</taxon>
        <taxon>Actinomycetes</taxon>
        <taxon>Pseudonocardiales</taxon>
        <taxon>Pseudonocardiaceae</taxon>
        <taxon>Actinoalloteichus</taxon>
        <taxon>Actinoalloteichus cyanogriseus</taxon>
    </lineage>
</organism>
<evidence type="ECO:0000256" key="7">
    <source>
        <dbReference type="ARBA" id="ARBA00023125"/>
    </source>
</evidence>
<keyword evidence="8 10" id="KW-0464">Manganese</keyword>
<dbReference type="PANTHER" id="PTHR34353">
    <property type="entry name" value="CRISPR-ASSOCIATED ENDONUCLEASE CAS1 1"/>
    <property type="match status" value="1"/>
</dbReference>
<keyword evidence="12" id="KW-1185">Reference proteome</keyword>
<name>A0ABT1JCB7_ACTCY</name>
<evidence type="ECO:0000313" key="11">
    <source>
        <dbReference type="EMBL" id="MCP2330142.1"/>
    </source>
</evidence>
<keyword evidence="3 10" id="KW-0255">Endonuclease</keyword>
<dbReference type="InterPro" id="IPR042206">
    <property type="entry name" value="CRISPR-assoc_Cas1_C"/>
</dbReference>
<reference evidence="11 12" key="1">
    <citation type="submission" date="2022-06" db="EMBL/GenBank/DDBJ databases">
        <title>Genomic Encyclopedia of Type Strains, Phase I: the one thousand microbial genomes (KMG-I) project.</title>
        <authorList>
            <person name="Kyrpides N."/>
        </authorList>
    </citation>
    <scope>NUCLEOTIDE SEQUENCE [LARGE SCALE GENOMIC DNA]</scope>
    <source>
        <strain evidence="11 12">DSM 43889</strain>
    </source>
</reference>
<comment type="cofactor">
    <cofactor evidence="10">
        <name>Mg(2+)</name>
        <dbReference type="ChEBI" id="CHEBI:18420"/>
    </cofactor>
    <cofactor evidence="10">
        <name>Mn(2+)</name>
        <dbReference type="ChEBI" id="CHEBI:29035"/>
    </cofactor>
</comment>
<dbReference type="InterPro" id="IPR002729">
    <property type="entry name" value="CRISPR-assoc_Cas1"/>
</dbReference>
<comment type="similarity">
    <text evidence="10">Belongs to the CRISPR-associated endonuclease Cas1 family.</text>
</comment>
<dbReference type="Proteomes" id="UP000791080">
    <property type="component" value="Unassembled WGS sequence"/>
</dbReference>
<evidence type="ECO:0000256" key="1">
    <source>
        <dbReference type="ARBA" id="ARBA00022722"/>
    </source>
</evidence>
<keyword evidence="1 10" id="KW-0540">Nuclease</keyword>
<proteinExistence type="inferred from homology"/>
<evidence type="ECO:0000256" key="5">
    <source>
        <dbReference type="ARBA" id="ARBA00022842"/>
    </source>
</evidence>
<evidence type="ECO:0000256" key="2">
    <source>
        <dbReference type="ARBA" id="ARBA00022723"/>
    </source>
</evidence>
<comment type="function">
    <text evidence="10">CRISPR (clustered regularly interspaced short palindromic repeat), is an adaptive immune system that provides protection against mobile genetic elements (viruses, transposable elements and conjugative plasmids). CRISPR clusters contain spacers, sequences complementary to antecedent mobile elements, and target invading nucleic acids. CRISPR clusters are transcribed and processed into CRISPR RNA (crRNA). Acts as a dsDNA endonuclease. Involved in the integration of spacer DNA into the CRISPR cassette.</text>
</comment>
<accession>A0ABT1JCB7</accession>
<gene>
    <name evidence="10" type="primary">cas1</name>
    <name evidence="11" type="ORF">G443_000412</name>
</gene>
<dbReference type="RefSeq" id="WP_026420665.1">
    <property type="nucleotide sequence ID" value="NZ_AUBJ02000001.1"/>
</dbReference>
<keyword evidence="5 10" id="KW-0460">Magnesium</keyword>
<keyword evidence="2 10" id="KW-0479">Metal-binding</keyword>
<comment type="caution">
    <text evidence="11">The sequence shown here is derived from an EMBL/GenBank/DDBJ whole genome shotgun (WGS) entry which is preliminary data.</text>
</comment>
<dbReference type="EC" id="3.1.-.-" evidence="10"/>